<organism evidence="2 3">
    <name type="scientific">Acanthopleuribacter pedis</name>
    <dbReference type="NCBI Taxonomy" id="442870"/>
    <lineage>
        <taxon>Bacteria</taxon>
        <taxon>Pseudomonadati</taxon>
        <taxon>Acidobacteriota</taxon>
        <taxon>Holophagae</taxon>
        <taxon>Acanthopleuribacterales</taxon>
        <taxon>Acanthopleuribacteraceae</taxon>
        <taxon>Acanthopleuribacter</taxon>
    </lineage>
</organism>
<evidence type="ECO:0000313" key="2">
    <source>
        <dbReference type="EMBL" id="MBO1317793.1"/>
    </source>
</evidence>
<dbReference type="InterPro" id="IPR014592">
    <property type="entry name" value="P-loop_UCP034888"/>
</dbReference>
<dbReference type="SUPFAM" id="SSF52540">
    <property type="entry name" value="P-loop containing nucleoside triphosphate hydrolases"/>
    <property type="match status" value="1"/>
</dbReference>
<accession>A0A8J7U150</accession>
<evidence type="ECO:0000259" key="1">
    <source>
        <dbReference type="Pfam" id="PF13175"/>
    </source>
</evidence>
<dbReference type="EMBL" id="JAFREP010000003">
    <property type="protein sequence ID" value="MBO1317793.1"/>
    <property type="molecule type" value="Genomic_DNA"/>
</dbReference>
<feature type="domain" description="Endonuclease GajA/Old nuclease/RecF-like AAA" evidence="1">
    <location>
        <begin position="2"/>
        <end position="443"/>
    </location>
</feature>
<dbReference type="Pfam" id="PF13175">
    <property type="entry name" value="AAA_15"/>
    <property type="match status" value="1"/>
</dbReference>
<dbReference type="PANTHER" id="PTHR43581:SF4">
    <property type="entry name" value="ATP_GTP PHOSPHATASE"/>
    <property type="match status" value="1"/>
</dbReference>
<dbReference type="InterPro" id="IPR027417">
    <property type="entry name" value="P-loop_NTPase"/>
</dbReference>
<evidence type="ECO:0000313" key="3">
    <source>
        <dbReference type="Proteomes" id="UP000664417"/>
    </source>
</evidence>
<dbReference type="InterPro" id="IPR051396">
    <property type="entry name" value="Bact_Antivir_Def_Nuclease"/>
</dbReference>
<gene>
    <name evidence="2" type="ORF">J3U88_04915</name>
</gene>
<sequence length="500" mass="58014">MDRIRIENLRSLKDTGWVDIKPITLLLGRNSSGKSSFLRLFPLLRQSLETPTTGPILWNGRLVDFGSFAEAVYKSKEKNTEITLSFEGQIGPGHETDDDPSTNWNLRCEIWLSNRSANHFTYLKKVKVNYMGHELIFSFSQNPRAFKTIINNEDFSYLFTDHSELPHALDDLSRTSFRLSNLELLLDRTKLAQVFQDFSKEHLTHDMFTIIESIYSQVTLLLPDKKLLQSIKSPANRKSWKDIPNDWTLSSKPFTQFRNYLILYRLNPFLRRVDHFLNQFSGIRYLAPIRATAQRYYRIQDLAVNDIDFRGENLAMFLRSLSPKKREALSNWTDFHFDFKVSSKITEGHFFLELHDGDKNTNLADMGFGYSQLLPIVTQLWVLISDKGLQDKTVYFAIEQPELHLHPALQAKLADCFAAAIETAKENRIDLRLIIETHSQEIVNRFGNRIAEKENQPEDINVVIFEKNAPSEPTHVKISGYDENGYLTNWPYGFFQPDMV</sequence>
<proteinExistence type="predicted"/>
<comment type="caution">
    <text evidence="2">The sequence shown here is derived from an EMBL/GenBank/DDBJ whole genome shotgun (WGS) entry which is preliminary data.</text>
</comment>
<keyword evidence="3" id="KW-1185">Reference proteome</keyword>
<dbReference type="Proteomes" id="UP000664417">
    <property type="component" value="Unassembled WGS sequence"/>
</dbReference>
<reference evidence="2" key="1">
    <citation type="submission" date="2021-03" db="EMBL/GenBank/DDBJ databases">
        <authorList>
            <person name="Wang G."/>
        </authorList>
    </citation>
    <scope>NUCLEOTIDE SEQUENCE</scope>
    <source>
        <strain evidence="2">KCTC 12899</strain>
    </source>
</reference>
<dbReference type="Gene3D" id="3.40.50.300">
    <property type="entry name" value="P-loop containing nucleotide triphosphate hydrolases"/>
    <property type="match status" value="1"/>
</dbReference>
<name>A0A8J7U150_9BACT</name>
<dbReference type="PIRSF" id="PIRSF034888">
    <property type="entry name" value="P-loop_UCP034888"/>
    <property type="match status" value="1"/>
</dbReference>
<protein>
    <submittedName>
        <fullName evidence="2">AAA family ATPase</fullName>
    </submittedName>
</protein>
<dbReference type="PANTHER" id="PTHR43581">
    <property type="entry name" value="ATP/GTP PHOSPHATASE"/>
    <property type="match status" value="1"/>
</dbReference>
<dbReference type="RefSeq" id="WP_207857237.1">
    <property type="nucleotide sequence ID" value="NZ_JAFREP010000003.1"/>
</dbReference>
<dbReference type="InterPro" id="IPR041685">
    <property type="entry name" value="AAA_GajA/Old/RecF-like"/>
</dbReference>
<dbReference type="AlphaFoldDB" id="A0A8J7U150"/>